<keyword evidence="3" id="KW-0808">Transferase</keyword>
<evidence type="ECO:0000313" key="13">
    <source>
        <dbReference type="Proteomes" id="UP001152747"/>
    </source>
</evidence>
<reference evidence="12" key="1">
    <citation type="submission" date="2022-11" db="EMBL/GenBank/DDBJ databases">
        <authorList>
            <person name="Kikuchi T."/>
        </authorList>
    </citation>
    <scope>NUCLEOTIDE SEQUENCE</scope>
    <source>
        <strain evidence="12">PS1010</strain>
    </source>
</reference>
<keyword evidence="7" id="KW-0472">Membrane</keyword>
<keyword evidence="6" id="KW-1133">Transmembrane helix</keyword>
<evidence type="ECO:0000259" key="11">
    <source>
        <dbReference type="Pfam" id="PF09258"/>
    </source>
</evidence>
<dbReference type="InterPro" id="IPR015338">
    <property type="entry name" value="GT64_dom"/>
</dbReference>
<dbReference type="PROSITE" id="PS51257">
    <property type="entry name" value="PROKAR_LIPOPROTEIN"/>
    <property type="match status" value="1"/>
</dbReference>
<proteinExistence type="inferred from homology"/>
<evidence type="ECO:0000256" key="6">
    <source>
        <dbReference type="ARBA" id="ARBA00022989"/>
    </source>
</evidence>
<dbReference type="PANTHER" id="PTHR48261">
    <property type="entry name" value="ACETYLGLUCOSAMINYLTRANSFERASE"/>
    <property type="match status" value="1"/>
</dbReference>
<evidence type="ECO:0000256" key="2">
    <source>
        <dbReference type="ARBA" id="ARBA00010271"/>
    </source>
</evidence>
<feature type="domain" description="Exostosin GT47" evidence="10">
    <location>
        <begin position="294"/>
        <end position="364"/>
    </location>
</feature>
<evidence type="ECO:0000313" key="12">
    <source>
        <dbReference type="EMBL" id="CAI5443998.1"/>
    </source>
</evidence>
<dbReference type="GO" id="GO:0015012">
    <property type="term" value="P:heparan sulfate proteoglycan biosynthetic process"/>
    <property type="evidence" value="ECO:0007669"/>
    <property type="project" value="UniProtKB-ARBA"/>
</dbReference>
<comment type="subcellular location">
    <subcellularLocation>
        <location evidence="1">Endoplasmic reticulum membrane</location>
        <topology evidence="1">Single-pass type II membrane protein</topology>
    </subcellularLocation>
</comment>
<dbReference type="Proteomes" id="UP001152747">
    <property type="component" value="Unassembled WGS sequence"/>
</dbReference>
<keyword evidence="8" id="KW-1015">Disulfide bond</keyword>
<evidence type="ECO:0000259" key="10">
    <source>
        <dbReference type="Pfam" id="PF03016"/>
    </source>
</evidence>
<keyword evidence="9" id="KW-0175">Coiled coil</keyword>
<evidence type="ECO:0000256" key="3">
    <source>
        <dbReference type="ARBA" id="ARBA00022679"/>
    </source>
</evidence>
<evidence type="ECO:0000256" key="4">
    <source>
        <dbReference type="ARBA" id="ARBA00022692"/>
    </source>
</evidence>
<protein>
    <submittedName>
        <fullName evidence="12">Uncharacterized protein</fullName>
    </submittedName>
</protein>
<feature type="coiled-coil region" evidence="9">
    <location>
        <begin position="48"/>
        <end position="110"/>
    </location>
</feature>
<dbReference type="GO" id="GO:0005789">
    <property type="term" value="C:endoplasmic reticulum membrane"/>
    <property type="evidence" value="ECO:0007669"/>
    <property type="project" value="UniProtKB-SubCell"/>
</dbReference>
<evidence type="ECO:0000256" key="9">
    <source>
        <dbReference type="SAM" id="Coils"/>
    </source>
</evidence>
<dbReference type="OrthoDB" id="5954868at2759"/>
<evidence type="ECO:0000256" key="8">
    <source>
        <dbReference type="ARBA" id="ARBA00023157"/>
    </source>
</evidence>
<dbReference type="PANTHER" id="PTHR48261:SF4">
    <property type="entry name" value="EXOSTOSIN LIKE GLYCOSYLTRANSFERASE 3"/>
    <property type="match status" value="1"/>
</dbReference>
<dbReference type="InterPro" id="IPR040911">
    <property type="entry name" value="Exostosin_GT47"/>
</dbReference>
<evidence type="ECO:0000256" key="1">
    <source>
        <dbReference type="ARBA" id="ARBA00004648"/>
    </source>
</evidence>
<keyword evidence="4" id="KW-0812">Transmembrane</keyword>
<dbReference type="InterPro" id="IPR029044">
    <property type="entry name" value="Nucleotide-diphossugar_trans"/>
</dbReference>
<dbReference type="Gene3D" id="3.90.550.10">
    <property type="entry name" value="Spore Coat Polysaccharide Biosynthesis Protein SpsA, Chain A"/>
    <property type="match status" value="1"/>
</dbReference>
<dbReference type="SUPFAM" id="SSF53448">
    <property type="entry name" value="Nucleotide-diphospho-sugar transferases"/>
    <property type="match status" value="1"/>
</dbReference>
<feature type="domain" description="Glycosyl transferase 64" evidence="11">
    <location>
        <begin position="529"/>
        <end position="767"/>
    </location>
</feature>
<keyword evidence="5" id="KW-0256">Endoplasmic reticulum</keyword>
<comment type="caution">
    <text evidence="12">The sequence shown here is derived from an EMBL/GenBank/DDBJ whole genome shotgun (WGS) entry which is preliminary data.</text>
</comment>
<dbReference type="InterPro" id="IPR004263">
    <property type="entry name" value="Exostosin"/>
</dbReference>
<evidence type="ECO:0000256" key="7">
    <source>
        <dbReference type="ARBA" id="ARBA00023136"/>
    </source>
</evidence>
<organism evidence="12 13">
    <name type="scientific">Caenorhabditis angaria</name>
    <dbReference type="NCBI Taxonomy" id="860376"/>
    <lineage>
        <taxon>Eukaryota</taxon>
        <taxon>Metazoa</taxon>
        <taxon>Ecdysozoa</taxon>
        <taxon>Nematoda</taxon>
        <taxon>Chromadorea</taxon>
        <taxon>Rhabditida</taxon>
        <taxon>Rhabditina</taxon>
        <taxon>Rhabditomorpha</taxon>
        <taxon>Rhabditoidea</taxon>
        <taxon>Rhabditidae</taxon>
        <taxon>Peloderinae</taxon>
        <taxon>Caenorhabditis</taxon>
    </lineage>
</organism>
<accession>A0A9P1IG87</accession>
<keyword evidence="13" id="KW-1185">Reference proteome</keyword>
<comment type="similarity">
    <text evidence="2">Belongs to the glycosyltransferase 47 family.</text>
</comment>
<sequence>MNNRIRLLILSIFLIFLSTSCIIYNFLKLGEEPENEQVCSGYTYSRIIREQQRILRSVRQELLESQANIEEIRAAHEELLRLIPQKQAELSKIEGEIEAAVRLLEETRQTQNVRVFLPYSPVSGKSEKILESPRGEPNFEDIIDFGRCSISSFLPIHVSMQTNGTRESTWLRVFRAEIQNLVDAESDACLTIRITNGEKIATKKNLVIFNVGANLVHADAILVQKMARKLIDFPLIDAAEADAEAENSNFHVAILPATREFFINFKKSEIFPAKMQILVENLNLPGKFDEWSWHNSKFCIIFGSRHENPKFLENLANSLRFGCVPVILSTTVVLPFEEFIDWRLATYRIPLARLPELHFILKSIEIADFLEMKRMGQVFWRRYLATKTDFVRTLLAALRYRLVLPSFEENRKNRAQPAFQNATSFSAPILTPVSQQPKFEEDYSLGPLEPAYKSPQYLHNFTQFQLYSYSTWNVAIAPHRTPEYLIGSHDPPAEAEFFPDSASAFRPIFPGSGTEFNRNLGGNRHKEQFTVVLLTFERDAELKAALERLNQLPYLNKILVIWNNINRVPSDSWPSLHVPIEFIKVAKNSLNNRFIPWNRIETEAVLSLDDDIDLMQEEFLLAFRVWRENRDRIVGFPARYHARYGEKMYYNSNHTCQMSIILTGAAFLHKNYLDFYTYEMPAEIRRHVDEIQNCEDIAMNFLVAHLTRKPPIKTTSRWTIKCPTCAEKLSDSDSHFSKRHECIRLFTTIYGYNPLRFSQFRADSILFKTRLPETHQKCYKYV</sequence>
<dbReference type="AlphaFoldDB" id="A0A9P1IG87"/>
<dbReference type="GO" id="GO:0016757">
    <property type="term" value="F:glycosyltransferase activity"/>
    <property type="evidence" value="ECO:0007669"/>
    <property type="project" value="InterPro"/>
</dbReference>
<evidence type="ECO:0000256" key="5">
    <source>
        <dbReference type="ARBA" id="ARBA00022824"/>
    </source>
</evidence>
<dbReference type="Pfam" id="PF09258">
    <property type="entry name" value="Glyco_transf_64"/>
    <property type="match status" value="1"/>
</dbReference>
<dbReference type="EMBL" id="CANHGI010000003">
    <property type="protein sequence ID" value="CAI5443998.1"/>
    <property type="molecule type" value="Genomic_DNA"/>
</dbReference>
<gene>
    <name evidence="12" type="ORF">CAMP_LOCUS6635</name>
</gene>
<dbReference type="Pfam" id="PF03016">
    <property type="entry name" value="Exostosin_GT47"/>
    <property type="match status" value="1"/>
</dbReference>
<name>A0A9P1IG87_9PELO</name>